<evidence type="ECO:0000256" key="2">
    <source>
        <dbReference type="ARBA" id="ARBA00022771"/>
    </source>
</evidence>
<dbReference type="GO" id="GO:0008270">
    <property type="term" value="F:zinc ion binding"/>
    <property type="evidence" value="ECO:0007669"/>
    <property type="project" value="UniProtKB-KW"/>
</dbReference>
<dbReference type="InterPro" id="IPR011016">
    <property type="entry name" value="Znf_RING-CH"/>
</dbReference>
<keyword evidence="4" id="KW-0472">Membrane</keyword>
<accession>A0A9N9CN24</accession>
<dbReference type="PROSITE" id="PS51292">
    <property type="entry name" value="ZF_RING_CH"/>
    <property type="match status" value="1"/>
</dbReference>
<dbReference type="InterPro" id="IPR013083">
    <property type="entry name" value="Znf_RING/FYVE/PHD"/>
</dbReference>
<organism evidence="6 7">
    <name type="scientific">Acaulospora morrowiae</name>
    <dbReference type="NCBI Taxonomy" id="94023"/>
    <lineage>
        <taxon>Eukaryota</taxon>
        <taxon>Fungi</taxon>
        <taxon>Fungi incertae sedis</taxon>
        <taxon>Mucoromycota</taxon>
        <taxon>Glomeromycotina</taxon>
        <taxon>Glomeromycetes</taxon>
        <taxon>Diversisporales</taxon>
        <taxon>Acaulosporaceae</taxon>
        <taxon>Acaulospora</taxon>
    </lineage>
</organism>
<evidence type="ECO:0000256" key="3">
    <source>
        <dbReference type="ARBA" id="ARBA00022833"/>
    </source>
</evidence>
<dbReference type="PANTHER" id="PTHR46347">
    <property type="entry name" value="RING/FYVE/PHD ZINC FINGER SUPERFAMILY PROTEIN"/>
    <property type="match status" value="1"/>
</dbReference>
<feature type="transmembrane region" description="Helical" evidence="4">
    <location>
        <begin position="269"/>
        <end position="288"/>
    </location>
</feature>
<feature type="transmembrane region" description="Helical" evidence="4">
    <location>
        <begin position="237"/>
        <end position="257"/>
    </location>
</feature>
<feature type="transmembrane region" description="Helical" evidence="4">
    <location>
        <begin position="194"/>
        <end position="216"/>
    </location>
</feature>
<dbReference type="Gene3D" id="3.30.40.10">
    <property type="entry name" value="Zinc/RING finger domain, C3HC4 (zinc finger)"/>
    <property type="match status" value="1"/>
</dbReference>
<evidence type="ECO:0000259" key="5">
    <source>
        <dbReference type="PROSITE" id="PS51292"/>
    </source>
</evidence>
<dbReference type="Pfam" id="PF12906">
    <property type="entry name" value="RINGv"/>
    <property type="match status" value="1"/>
</dbReference>
<gene>
    <name evidence="6" type="ORF">AMORRO_LOCUS8076</name>
</gene>
<dbReference type="SUPFAM" id="SSF57850">
    <property type="entry name" value="RING/U-box"/>
    <property type="match status" value="1"/>
</dbReference>
<feature type="transmembrane region" description="Helical" evidence="4">
    <location>
        <begin position="83"/>
        <end position="105"/>
    </location>
</feature>
<dbReference type="SMART" id="SM00744">
    <property type="entry name" value="RINGv"/>
    <property type="match status" value="1"/>
</dbReference>
<keyword evidence="4" id="KW-0812">Transmembrane</keyword>
<keyword evidence="4" id="KW-1133">Transmembrane helix</keyword>
<keyword evidence="3" id="KW-0862">Zinc</keyword>
<evidence type="ECO:0000313" key="7">
    <source>
        <dbReference type="Proteomes" id="UP000789342"/>
    </source>
</evidence>
<dbReference type="OrthoDB" id="264354at2759"/>
<proteinExistence type="predicted"/>
<dbReference type="Proteomes" id="UP000789342">
    <property type="component" value="Unassembled WGS sequence"/>
</dbReference>
<evidence type="ECO:0000256" key="4">
    <source>
        <dbReference type="SAM" id="Phobius"/>
    </source>
</evidence>
<keyword evidence="1" id="KW-0479">Metal-binding</keyword>
<evidence type="ECO:0000313" key="6">
    <source>
        <dbReference type="EMBL" id="CAG8607748.1"/>
    </source>
</evidence>
<evidence type="ECO:0000256" key="1">
    <source>
        <dbReference type="ARBA" id="ARBA00022723"/>
    </source>
</evidence>
<name>A0A9N9CN24_9GLOM</name>
<dbReference type="PANTHER" id="PTHR46347:SF1">
    <property type="entry name" value="RING_FYVE_PHD ZINC FINGER SUPERFAMILY PROTEIN"/>
    <property type="match status" value="1"/>
</dbReference>
<dbReference type="EMBL" id="CAJVPV010006627">
    <property type="protein sequence ID" value="CAG8607748.1"/>
    <property type="molecule type" value="Genomic_DNA"/>
</dbReference>
<dbReference type="AlphaFoldDB" id="A0A9N9CN24"/>
<comment type="caution">
    <text evidence="6">The sequence shown here is derived from an EMBL/GenBank/DDBJ whole genome shotgun (WGS) entry which is preliminary data.</text>
</comment>
<keyword evidence="2" id="KW-0863">Zinc-finger</keyword>
<dbReference type="CDD" id="cd16495">
    <property type="entry name" value="RING_CH-C4HC3_MARCH"/>
    <property type="match status" value="1"/>
</dbReference>
<protein>
    <submittedName>
        <fullName evidence="6">3500_t:CDS:1</fullName>
    </submittedName>
</protein>
<sequence length="315" mass="36431">MSTKSPICRICLSSESISTLIAPCKCKGSVKYVHSTCLTLWRNRLLKSRRGKNLDRCTSCQFKYVIRKKKTVGNFLNRGDVKVTITLITVLALLVPCGYIMKLLIMMTSSLYYVDDTIINTENLMTPVDESVLKTIATPATWSSFNLPFCTALSPTDIVLHNDIVYSTIPLLIIKLFPSITDTEFWFRIMCNRLIQHLHLGLFFLGSISNIYTAYVTVDELFSLFMEERRRETRQTVLALVCAIVMCFWFHYTLTAFSVPSTTEFLKDLPVWFLRWTTISLAIFDFGLRRVFFRLNKFREDIEILSVQNMDFDDE</sequence>
<keyword evidence="7" id="KW-1185">Reference proteome</keyword>
<feature type="domain" description="RING-CH-type" evidence="5">
    <location>
        <begin position="1"/>
        <end position="67"/>
    </location>
</feature>
<reference evidence="6" key="1">
    <citation type="submission" date="2021-06" db="EMBL/GenBank/DDBJ databases">
        <authorList>
            <person name="Kallberg Y."/>
            <person name="Tangrot J."/>
            <person name="Rosling A."/>
        </authorList>
    </citation>
    <scope>NUCLEOTIDE SEQUENCE</scope>
    <source>
        <strain evidence="6">CL551</strain>
    </source>
</reference>